<feature type="compositionally biased region" description="Polar residues" evidence="1">
    <location>
        <begin position="85"/>
        <end position="107"/>
    </location>
</feature>
<feature type="compositionally biased region" description="Basic and acidic residues" evidence="1">
    <location>
        <begin position="48"/>
        <end position="83"/>
    </location>
</feature>
<evidence type="ECO:0000313" key="4">
    <source>
        <dbReference type="Proteomes" id="UP000515308"/>
    </source>
</evidence>
<protein>
    <submittedName>
        <fullName evidence="3">Fam-a protein</fullName>
    </submittedName>
</protein>
<dbReference type="Proteomes" id="UP000515308">
    <property type="component" value="Chromosome PVLDE_09"/>
</dbReference>
<accession>A0A6V7S322</accession>
<dbReference type="AlphaFoldDB" id="A0A6V7S322"/>
<keyword evidence="2" id="KW-0732">Signal</keyword>
<dbReference type="Gene3D" id="3.30.530.20">
    <property type="match status" value="1"/>
</dbReference>
<gene>
    <name evidence="3" type="ORF">PVLDE_0900210</name>
</gene>
<feature type="region of interest" description="Disordered" evidence="1">
    <location>
        <begin position="27"/>
        <end position="114"/>
    </location>
</feature>
<sequence>MNKGYIKVIFFVLSLFVYMNNRIHGAEPASRKDISKNPPTKVKSSKNSTDKVKSSKNSTDKVKSSKNSTDKVKSSKNSTDKVKSSKNSTDKVNSSKNSTDKVNSSKSSTDKVNSDSIIIENDDLDEIYEQNKSLLCKYPEETEKVAKVMDEAVAVLQEYATNEDGYVLSHHYDSGAIRYYKRRGKADIEKAEVGKLILKFPDSDRYNEIINILWDPNGAKVFDENFIEGKVIRVYNPNLAMIQKRYDSPSLDFQGYFYALTKKVKVSKDTTIIAFASANIDDHNSKDKERYTNPILKEINTFKTYVNSDNYIRCGKLKKTFVNLSGFLIEKKDKYVNITCISSMDYRVSTMLSHVAKNVMLDGLTTFINLRQLLLKK</sequence>
<feature type="signal peptide" evidence="2">
    <location>
        <begin position="1"/>
        <end position="25"/>
    </location>
</feature>
<dbReference type="EMBL" id="LR865371">
    <property type="protein sequence ID" value="CAD2091073.1"/>
    <property type="molecule type" value="Genomic_DNA"/>
</dbReference>
<dbReference type="VEuPathDB" id="PlasmoDB:PVLDE_0900210"/>
<dbReference type="InterPro" id="IPR023393">
    <property type="entry name" value="START-like_dom_sf"/>
</dbReference>
<feature type="chain" id="PRO_5028286861" evidence="2">
    <location>
        <begin position="26"/>
        <end position="377"/>
    </location>
</feature>
<evidence type="ECO:0000313" key="3">
    <source>
        <dbReference type="EMBL" id="CAD2091073.1"/>
    </source>
</evidence>
<dbReference type="NCBIfam" id="TIGR01599">
    <property type="entry name" value="PYST-A"/>
    <property type="match status" value="1"/>
</dbReference>
<proteinExistence type="predicted"/>
<dbReference type="SUPFAM" id="SSF55961">
    <property type="entry name" value="Bet v1-like"/>
    <property type="match status" value="1"/>
</dbReference>
<evidence type="ECO:0000256" key="2">
    <source>
        <dbReference type="SAM" id="SignalP"/>
    </source>
</evidence>
<dbReference type="InterPro" id="IPR006486">
    <property type="entry name" value="PYST_A"/>
</dbReference>
<organism evidence="3 4">
    <name type="scientific">Plasmodium vinckei lentum</name>
    <dbReference type="NCBI Taxonomy" id="138297"/>
    <lineage>
        <taxon>Eukaryota</taxon>
        <taxon>Sar</taxon>
        <taxon>Alveolata</taxon>
        <taxon>Apicomplexa</taxon>
        <taxon>Aconoidasida</taxon>
        <taxon>Haemosporida</taxon>
        <taxon>Plasmodiidae</taxon>
        <taxon>Plasmodium</taxon>
        <taxon>Plasmodium (Vinckeia)</taxon>
    </lineage>
</organism>
<evidence type="ECO:0000256" key="1">
    <source>
        <dbReference type="SAM" id="MobiDB-lite"/>
    </source>
</evidence>
<reference evidence="3 4" key="1">
    <citation type="submission" date="2020-08" db="EMBL/GenBank/DDBJ databases">
        <authorList>
            <person name="Ramaprasad A."/>
        </authorList>
    </citation>
    <scope>NUCLEOTIDE SEQUENCE [LARGE SCALE GENOMIC DNA]</scope>
</reference>
<name>A0A6V7S322_PLAVN</name>